<evidence type="ECO:0000256" key="1">
    <source>
        <dbReference type="SAM" id="Coils"/>
    </source>
</evidence>
<feature type="region of interest" description="Disordered" evidence="2">
    <location>
        <begin position="1"/>
        <end position="38"/>
    </location>
</feature>
<proteinExistence type="predicted"/>
<evidence type="ECO:0000313" key="4">
    <source>
        <dbReference type="Proteomes" id="UP000038009"/>
    </source>
</evidence>
<name>A0A0N1HW77_LEPSE</name>
<dbReference type="Proteomes" id="UP000038009">
    <property type="component" value="Unassembled WGS sequence"/>
</dbReference>
<feature type="compositionally biased region" description="Polar residues" evidence="2">
    <location>
        <begin position="11"/>
        <end position="23"/>
    </location>
</feature>
<organism evidence="3 4">
    <name type="scientific">Leptomonas seymouri</name>
    <dbReference type="NCBI Taxonomy" id="5684"/>
    <lineage>
        <taxon>Eukaryota</taxon>
        <taxon>Discoba</taxon>
        <taxon>Euglenozoa</taxon>
        <taxon>Kinetoplastea</taxon>
        <taxon>Metakinetoplastina</taxon>
        <taxon>Trypanosomatida</taxon>
        <taxon>Trypanosomatidae</taxon>
        <taxon>Leishmaniinae</taxon>
        <taxon>Leptomonas</taxon>
    </lineage>
</organism>
<dbReference type="Gene3D" id="1.10.418.10">
    <property type="entry name" value="Calponin-like domain"/>
    <property type="match status" value="1"/>
</dbReference>
<evidence type="ECO:0000313" key="3">
    <source>
        <dbReference type="EMBL" id="KPI86252.1"/>
    </source>
</evidence>
<keyword evidence="4" id="KW-1185">Reference proteome</keyword>
<feature type="compositionally biased region" description="Basic and acidic residues" evidence="2">
    <location>
        <begin position="606"/>
        <end position="617"/>
    </location>
</feature>
<dbReference type="OMA" id="YQEMDIR"/>
<protein>
    <submittedName>
        <fullName evidence="3">Uncharacterized protein</fullName>
    </submittedName>
</protein>
<keyword evidence="1" id="KW-0175">Coiled coil</keyword>
<gene>
    <name evidence="3" type="ORF">ABL78_4678</name>
</gene>
<feature type="coiled-coil region" evidence="1">
    <location>
        <begin position="349"/>
        <end position="383"/>
    </location>
</feature>
<dbReference type="EMBL" id="LJSK01000140">
    <property type="protein sequence ID" value="KPI86252.1"/>
    <property type="molecule type" value="Genomic_DNA"/>
</dbReference>
<accession>A0A0N1HW77</accession>
<dbReference type="VEuPathDB" id="TriTrypDB:Lsey_0140_0100"/>
<evidence type="ECO:0000256" key="2">
    <source>
        <dbReference type="SAM" id="MobiDB-lite"/>
    </source>
</evidence>
<sequence>MRTHSPHLPQHPSSGNSGTSSPHGSPHVMQHSSATPSPKASKFFALRNLPSASTETSSAAVSQELSWHARGAAAENDWNAATSTVRRVQEEARAAEENDETDERIRRHRYAQLVTRLSEQRSQYYSSHVFVEAMLREAQHASGSSPATQAAIATWGLKILARESKSSALTAVMDSLLPAIYCKYTPGQACTASPAVQLQVHGRDVIDDNPYFTHAMFVDEAQSGMQSTMKLRQSLEAAVKANDEHRNVVMRLVEREYSMRRTIAFRSWRSHIRQNRLLHLISDSNTKRSAAEAAQLRKQAVFHQWRLLVERARCAYLTERLHDAAFQLENAKNQFQLQCYRADRLVQAVKDATDELARVTQINNDLTEEVKELKEERVRREKEFSRLLALSVSRLLKLLGAYDEMSRVFVHSKKPIVQDNSAPAEETKVVCDTSMEALEDAEAEAAGLPDSPLNHLRRWANEVLAGVQGREAPFKRICRFGPDFADGERYLCLLQHVFPDIVSSVLAVWTMGVETRLRRIRDYAVLCKLRYILLPSDFLNQREDLLVCSLSELRLRHLAQLWKEGCEKSLAELSEFREGPLAATVEACADTPAHENMGGDTPAEGADQKEDGEGKEEGEGEEEEKPLDSAAVMAHIADYVQRLQNTGEELDAAFSAKTEIVKEFIAIEEEEARLGSERLHGVPIPLVEEASRRVFWVMAADALNDLRELRHLSTEEAMWDFVTTQSLPEVLRDHVNIVSRLFFFFAGENAKALSEVAFWRFVEVSGILVNPVEVSRQWIATQYDRVVSPQLGVALKTAARNQRDMNEQKLRQVAYQEMDIRTATPSQFVELLVRIAVAAENGEFGLVEGTRRLLQRLHLPDREKMTAVERDLYTPEAQNVFNYYVEDLFRTFLFYVKQQESSRNAQERAMALQDGGRFSAQMSVHSLLSMLDDCRFLSDGNEGGMAVPLEADSTRARFFVSTSQIEKLVPLLEKPYKMPSAGNLSFGLFVDVLAALACHWCPDPLVPAPRRMAAFFSYTMQQLSARHINSTLLLGSVPTISLVGAKAVDFAQEASPMPRGL</sequence>
<feature type="region of interest" description="Disordered" evidence="2">
    <location>
        <begin position="592"/>
        <end position="627"/>
    </location>
</feature>
<comment type="caution">
    <text evidence="3">The sequence shown here is derived from an EMBL/GenBank/DDBJ whole genome shotgun (WGS) entry which is preliminary data.</text>
</comment>
<dbReference type="InterPro" id="IPR036872">
    <property type="entry name" value="CH_dom_sf"/>
</dbReference>
<dbReference type="OrthoDB" id="277379at2759"/>
<dbReference type="AlphaFoldDB" id="A0A0N1HW77"/>
<reference evidence="3 4" key="1">
    <citation type="journal article" date="2015" name="PLoS Pathog.">
        <title>Leptomonas seymouri: Adaptations to the Dixenous Life Cycle Analyzed by Genome Sequencing, Transcriptome Profiling and Co-infection with Leishmania donovani.</title>
        <authorList>
            <person name="Kraeva N."/>
            <person name="Butenko A."/>
            <person name="Hlavacova J."/>
            <person name="Kostygov A."/>
            <person name="Myskova J."/>
            <person name="Grybchuk D."/>
            <person name="Lestinova T."/>
            <person name="Votypka J."/>
            <person name="Volf P."/>
            <person name="Opperdoes F."/>
            <person name="Flegontov P."/>
            <person name="Lukes J."/>
            <person name="Yurchenko V."/>
        </authorList>
    </citation>
    <scope>NUCLEOTIDE SEQUENCE [LARGE SCALE GENOMIC DNA]</scope>
    <source>
        <strain evidence="3 4">ATCC 30220</strain>
    </source>
</reference>